<dbReference type="EMBL" id="VJMH01005792">
    <property type="protein sequence ID" value="KAF0692899.1"/>
    <property type="molecule type" value="Genomic_DNA"/>
</dbReference>
<keyword evidence="2" id="KW-0472">Membrane</keyword>
<dbReference type="OrthoDB" id="72348at2759"/>
<evidence type="ECO:0000256" key="1">
    <source>
        <dbReference type="SAM" id="MobiDB-lite"/>
    </source>
</evidence>
<sequence>MSRLPPPVAKCLACLATWNVHTVRYLYLFVATIYVLAASAPALQAIVSAAPARPGLSPQLTLFVTNCQLRCLPFGCPSSGGGGGGCPAFCNASLSTYYTKVWPTLPTVCDQTCRAAEASLCAGTTQCAQLCTEQAAALGRQPDATTTMTAITVLSAFGPTFWSTLLLVPLAAADVLDTLVRGGPLLRATEMEIYNNRYSFVDKFIAFLTRPVHLLQSATLAFEAKVLLFDDSDGYGLSIVVVLQLVQAVIVDGLPRLLQLWRRRSRSGQEPHPDDTTKEIGLETKELSAAAAVSASPRLSIPTPASATPMGQSI</sequence>
<organism evidence="4 5">
    <name type="scientific">Aphanomyces stellatus</name>
    <dbReference type="NCBI Taxonomy" id="120398"/>
    <lineage>
        <taxon>Eukaryota</taxon>
        <taxon>Sar</taxon>
        <taxon>Stramenopiles</taxon>
        <taxon>Oomycota</taxon>
        <taxon>Saprolegniomycetes</taxon>
        <taxon>Saprolegniales</taxon>
        <taxon>Verrucalvaceae</taxon>
        <taxon>Aphanomyces</taxon>
    </lineage>
</organism>
<feature type="transmembrane region" description="Helical" evidence="2">
    <location>
        <begin position="25"/>
        <end position="47"/>
    </location>
</feature>
<dbReference type="Proteomes" id="UP000332933">
    <property type="component" value="Unassembled WGS sequence"/>
</dbReference>
<evidence type="ECO:0000313" key="3">
    <source>
        <dbReference type="EMBL" id="KAF0692899.1"/>
    </source>
</evidence>
<feature type="compositionally biased region" description="Polar residues" evidence="1">
    <location>
        <begin position="303"/>
        <end position="314"/>
    </location>
</feature>
<name>A0A485L5M9_9STRA</name>
<proteinExistence type="predicted"/>
<evidence type="ECO:0000313" key="4">
    <source>
        <dbReference type="EMBL" id="VFT92856.1"/>
    </source>
</evidence>
<keyword evidence="2" id="KW-1133">Transmembrane helix</keyword>
<feature type="region of interest" description="Disordered" evidence="1">
    <location>
        <begin position="291"/>
        <end position="314"/>
    </location>
</feature>
<keyword evidence="5" id="KW-1185">Reference proteome</keyword>
<accession>A0A485L5M9</accession>
<reference evidence="4 5" key="1">
    <citation type="submission" date="2019-03" db="EMBL/GenBank/DDBJ databases">
        <authorList>
            <person name="Gaulin E."/>
            <person name="Dumas B."/>
        </authorList>
    </citation>
    <scope>NUCLEOTIDE SEQUENCE [LARGE SCALE GENOMIC DNA]</scope>
    <source>
        <strain evidence="4">CBS 568.67</strain>
    </source>
</reference>
<dbReference type="AlphaFoldDB" id="A0A485L5M9"/>
<protein>
    <submittedName>
        <fullName evidence="4">Aste57867_16072 protein</fullName>
    </submittedName>
</protein>
<evidence type="ECO:0000256" key="2">
    <source>
        <dbReference type="SAM" id="Phobius"/>
    </source>
</evidence>
<keyword evidence="2" id="KW-0812">Transmembrane</keyword>
<reference evidence="3" key="2">
    <citation type="submission" date="2019-06" db="EMBL/GenBank/DDBJ databases">
        <title>Genomics analysis of Aphanomyces spp. identifies a new class of oomycete effector associated with host adaptation.</title>
        <authorList>
            <person name="Gaulin E."/>
        </authorList>
    </citation>
    <scope>NUCLEOTIDE SEQUENCE</scope>
    <source>
        <strain evidence="3">CBS 578.67</strain>
    </source>
</reference>
<gene>
    <name evidence="4" type="primary">Aste57867_16072</name>
    <name evidence="3" type="ORF">As57867_016016</name>
    <name evidence="4" type="ORF">ASTE57867_16072</name>
</gene>
<dbReference type="EMBL" id="CAADRA010005813">
    <property type="protein sequence ID" value="VFT92856.1"/>
    <property type="molecule type" value="Genomic_DNA"/>
</dbReference>
<evidence type="ECO:0000313" key="5">
    <source>
        <dbReference type="Proteomes" id="UP000332933"/>
    </source>
</evidence>